<gene>
    <name evidence="1" type="ORF">FHG71_20835</name>
</gene>
<accession>A0A5C4NB25</accession>
<name>A0A5C4NB25_9RHOB</name>
<evidence type="ECO:0000313" key="1">
    <source>
        <dbReference type="EMBL" id="TNC61830.1"/>
    </source>
</evidence>
<dbReference type="RefSeq" id="WP_139083622.1">
    <property type="nucleotide sequence ID" value="NZ_VDFV01000063.1"/>
</dbReference>
<proteinExistence type="predicted"/>
<comment type="caution">
    <text evidence="1">The sequence shown here is derived from an EMBL/GenBank/DDBJ whole genome shotgun (WGS) entry which is preliminary data.</text>
</comment>
<dbReference type="EMBL" id="VDFV01000063">
    <property type="protein sequence ID" value="TNC61830.1"/>
    <property type="molecule type" value="Genomic_DNA"/>
</dbReference>
<organism evidence="1 2">
    <name type="scientific">Rubellimicrobium roseum</name>
    <dbReference type="NCBI Taxonomy" id="687525"/>
    <lineage>
        <taxon>Bacteria</taxon>
        <taxon>Pseudomonadati</taxon>
        <taxon>Pseudomonadota</taxon>
        <taxon>Alphaproteobacteria</taxon>
        <taxon>Rhodobacterales</taxon>
        <taxon>Roseobacteraceae</taxon>
        <taxon>Rubellimicrobium</taxon>
    </lineage>
</organism>
<evidence type="ECO:0000313" key="2">
    <source>
        <dbReference type="Proteomes" id="UP000305709"/>
    </source>
</evidence>
<dbReference type="AlphaFoldDB" id="A0A5C4NB25"/>
<keyword evidence="2" id="KW-1185">Reference proteome</keyword>
<sequence>MTWSVCIREAQSPNGDTIYDVIAMSEAPTLDEIPDVLVCSHTNRRRAIAAARRFVEARRQELHEPKVIPFPKRGRAA</sequence>
<protein>
    <submittedName>
        <fullName evidence="1">Uncharacterized protein</fullName>
    </submittedName>
</protein>
<dbReference type="Proteomes" id="UP000305709">
    <property type="component" value="Unassembled WGS sequence"/>
</dbReference>
<reference evidence="1 2" key="1">
    <citation type="submission" date="2019-06" db="EMBL/GenBank/DDBJ databases">
        <authorList>
            <person name="Jiang L."/>
        </authorList>
    </citation>
    <scope>NUCLEOTIDE SEQUENCE [LARGE SCALE GENOMIC DNA]</scope>
    <source>
        <strain evidence="1 2">YIM 48858</strain>
    </source>
</reference>